<dbReference type="Proteomes" id="UP001216907">
    <property type="component" value="Unassembled WGS sequence"/>
</dbReference>
<sequence>MSSPAIRKVVVIGLDGLEPSVVEAMLAQGSLPNLARLAGDEGVARVATTAPAQTPVAWSTFATGVNPGGHGVFDFLRRDPKTYRIDSGLNHYEQKNPLLPPRAVNQRRGTTVWDLLSAAGLPSTILRCPCSYPPDRLRGSLLAGMGVPDLRGGFGTSTYYTAETDVAARESENVVALVDDGQTPVATHLIGPRNPKTRADFRVDLQLVREPETGVLTIRSAGEPRELRVREGEWSDWLKIKFKLGPLQSAHGIARFLLIRRDPTIVLYASPVNFDPAAPLFPISAPPEFARRLADDVGKFHTAGFVEDHNGLINERISEEQFLAQCEDAWRERRAMMEHELGRFDSGLFYCLFDTPDRVQHMLWRFREPEHPANRGRPANPVLAGAIEDHYRRGDEVVGQVLDHVDDRTLLIVLSDHGFSSFQRQFHLNSWLLREGLLTLKPGLVPGHGAGEFLQGIDWERTQAYAMGLSGLFLNLQGREGRGIVRPEDAAALRQAIAEKLSGARDDERGRVAVRSARPRDQVYAGPHVDEAPDVIVDYAPGHRISWSSSMGGVAEGSLHEDNVKKWSGDHCIDPAATPGVLFMNRPFRREGASLVDLAPTILDALGTDKGPLMEGRTLRP</sequence>
<keyword evidence="2" id="KW-1185">Reference proteome</keyword>
<dbReference type="Gene3D" id="3.40.720.10">
    <property type="entry name" value="Alkaline Phosphatase, subunit A"/>
    <property type="match status" value="2"/>
</dbReference>
<dbReference type="InterPro" id="IPR002591">
    <property type="entry name" value="Phosphodiest/P_Trfase"/>
</dbReference>
<name>A0ABT6F614_9BACT</name>
<dbReference type="RefSeq" id="WP_277859316.1">
    <property type="nucleotide sequence ID" value="NZ_JARRAG010000001.1"/>
</dbReference>
<evidence type="ECO:0000313" key="2">
    <source>
        <dbReference type="Proteomes" id="UP001216907"/>
    </source>
</evidence>
<evidence type="ECO:0000313" key="1">
    <source>
        <dbReference type="EMBL" id="MDG3002957.1"/>
    </source>
</evidence>
<gene>
    <name evidence="1" type="ORF">PZE19_04200</name>
</gene>
<organism evidence="1 2">
    <name type="scientific">Paludisphaera mucosa</name>
    <dbReference type="NCBI Taxonomy" id="3030827"/>
    <lineage>
        <taxon>Bacteria</taxon>
        <taxon>Pseudomonadati</taxon>
        <taxon>Planctomycetota</taxon>
        <taxon>Planctomycetia</taxon>
        <taxon>Isosphaerales</taxon>
        <taxon>Isosphaeraceae</taxon>
        <taxon>Paludisphaera</taxon>
    </lineage>
</organism>
<dbReference type="Pfam" id="PF01663">
    <property type="entry name" value="Phosphodiest"/>
    <property type="match status" value="2"/>
</dbReference>
<accession>A0ABT6F614</accession>
<dbReference type="SUPFAM" id="SSF53649">
    <property type="entry name" value="Alkaline phosphatase-like"/>
    <property type="match status" value="1"/>
</dbReference>
<comment type="caution">
    <text evidence="1">The sequence shown here is derived from an EMBL/GenBank/DDBJ whole genome shotgun (WGS) entry which is preliminary data.</text>
</comment>
<dbReference type="EMBL" id="JARRAG010000001">
    <property type="protein sequence ID" value="MDG3002957.1"/>
    <property type="molecule type" value="Genomic_DNA"/>
</dbReference>
<dbReference type="InterPro" id="IPR017850">
    <property type="entry name" value="Alkaline_phosphatase_core_sf"/>
</dbReference>
<protein>
    <submittedName>
        <fullName evidence="1">Alkaline phosphatase family protein</fullName>
    </submittedName>
</protein>
<proteinExistence type="predicted"/>
<reference evidence="1 2" key="1">
    <citation type="submission" date="2023-03" db="EMBL/GenBank/DDBJ databases">
        <title>Paludisphaera mucosa sp. nov. a novel planctomycete from northern fen.</title>
        <authorList>
            <person name="Ivanova A."/>
        </authorList>
    </citation>
    <scope>NUCLEOTIDE SEQUENCE [LARGE SCALE GENOMIC DNA]</scope>
    <source>
        <strain evidence="1 2">Pla2</strain>
    </source>
</reference>